<dbReference type="Proteomes" id="UP000663855">
    <property type="component" value="Unassembled WGS sequence"/>
</dbReference>
<evidence type="ECO:0000259" key="4">
    <source>
        <dbReference type="Pfam" id="PF03496"/>
    </source>
</evidence>
<dbReference type="Pfam" id="PF03496">
    <property type="entry name" value="ADPrib_exo_Tox"/>
    <property type="match status" value="1"/>
</dbReference>
<keyword evidence="2 3" id="KW-0802">TPR repeat</keyword>
<dbReference type="EMBL" id="CAJOBF010006567">
    <property type="protein sequence ID" value="CAF4209615.1"/>
    <property type="molecule type" value="Genomic_DNA"/>
</dbReference>
<dbReference type="SMART" id="SM00028">
    <property type="entry name" value="TPR"/>
    <property type="match status" value="7"/>
</dbReference>
<evidence type="ECO:0000313" key="11">
    <source>
        <dbReference type="Proteomes" id="UP000663834"/>
    </source>
</evidence>
<dbReference type="Pfam" id="PF13424">
    <property type="entry name" value="TPR_12"/>
    <property type="match status" value="2"/>
</dbReference>
<feature type="repeat" description="TPR" evidence="3">
    <location>
        <begin position="579"/>
        <end position="612"/>
    </location>
</feature>
<evidence type="ECO:0000313" key="10">
    <source>
        <dbReference type="EMBL" id="CAF4209615.1"/>
    </source>
</evidence>
<dbReference type="Gene3D" id="1.25.40.10">
    <property type="entry name" value="Tetratricopeptide repeat domain"/>
    <property type="match status" value="3"/>
</dbReference>
<accession>A0A816ELJ8</accession>
<name>A0A816ELJ8_9BILA</name>
<feature type="domain" description="ADP ribosyltransferase" evidence="4">
    <location>
        <begin position="273"/>
        <end position="382"/>
    </location>
</feature>
<reference evidence="6" key="1">
    <citation type="submission" date="2021-02" db="EMBL/GenBank/DDBJ databases">
        <authorList>
            <person name="Nowell W R."/>
        </authorList>
    </citation>
    <scope>NUCLEOTIDE SEQUENCE</scope>
</reference>
<dbReference type="EMBL" id="CAJNRE010016202">
    <property type="protein sequence ID" value="CAF2144218.1"/>
    <property type="molecule type" value="Genomic_DNA"/>
</dbReference>
<dbReference type="PANTHER" id="PTHR45641">
    <property type="entry name" value="TETRATRICOPEPTIDE REPEAT PROTEIN (AFU_ORTHOLOGUE AFUA_6G03870)"/>
    <property type="match status" value="1"/>
</dbReference>
<dbReference type="GO" id="GO:0005576">
    <property type="term" value="C:extracellular region"/>
    <property type="evidence" value="ECO:0007669"/>
    <property type="project" value="InterPro"/>
</dbReference>
<dbReference type="InterPro" id="IPR003540">
    <property type="entry name" value="ADP-ribosyltransferase"/>
</dbReference>
<dbReference type="Proteomes" id="UP000663824">
    <property type="component" value="Unassembled WGS sequence"/>
</dbReference>
<dbReference type="SUPFAM" id="SSF56399">
    <property type="entry name" value="ADP-ribosylation"/>
    <property type="match status" value="1"/>
</dbReference>
<dbReference type="PROSITE" id="PS51996">
    <property type="entry name" value="TR_MART"/>
    <property type="match status" value="1"/>
</dbReference>
<dbReference type="EMBL" id="CAJNOW010016617">
    <property type="protein sequence ID" value="CAF1651291.1"/>
    <property type="molecule type" value="Genomic_DNA"/>
</dbReference>
<proteinExistence type="predicted"/>
<dbReference type="Proteomes" id="UP000663842">
    <property type="component" value="Unassembled WGS sequence"/>
</dbReference>
<keyword evidence="1" id="KW-0677">Repeat</keyword>
<dbReference type="Proteomes" id="UP000676336">
    <property type="component" value="Unassembled WGS sequence"/>
</dbReference>
<protein>
    <recommendedName>
        <fullName evidence="4">ADP ribosyltransferase domain-containing protein</fullName>
    </recommendedName>
</protein>
<evidence type="ECO:0000256" key="2">
    <source>
        <dbReference type="ARBA" id="ARBA00022803"/>
    </source>
</evidence>
<evidence type="ECO:0000313" key="9">
    <source>
        <dbReference type="EMBL" id="CAF4092026.1"/>
    </source>
</evidence>
<dbReference type="Gene3D" id="3.90.176.10">
    <property type="entry name" value="Toxin ADP-ribosyltransferase, Chain A, domain 1"/>
    <property type="match status" value="1"/>
</dbReference>
<dbReference type="Pfam" id="PF13181">
    <property type="entry name" value="TPR_8"/>
    <property type="match status" value="1"/>
</dbReference>
<feature type="repeat" description="TPR" evidence="3">
    <location>
        <begin position="536"/>
        <end position="569"/>
    </location>
</feature>
<dbReference type="InterPro" id="IPR019734">
    <property type="entry name" value="TPR_rpt"/>
</dbReference>
<dbReference type="EMBL" id="CAJNRG010016256">
    <property type="protein sequence ID" value="CAF2195961.1"/>
    <property type="molecule type" value="Genomic_DNA"/>
</dbReference>
<evidence type="ECO:0000313" key="6">
    <source>
        <dbReference type="EMBL" id="CAF1651291.1"/>
    </source>
</evidence>
<dbReference type="AlphaFoldDB" id="A0A816ELJ8"/>
<dbReference type="Proteomes" id="UP000663887">
    <property type="component" value="Unassembled WGS sequence"/>
</dbReference>
<evidence type="ECO:0000256" key="3">
    <source>
        <dbReference type="PROSITE-ProRule" id="PRU00339"/>
    </source>
</evidence>
<comment type="caution">
    <text evidence="6">The sequence shown here is derived from an EMBL/GenBank/DDBJ whole genome shotgun (WGS) entry which is preliminary data.</text>
</comment>
<dbReference type="EMBL" id="CAJOBI010007676">
    <property type="protein sequence ID" value="CAF4092026.1"/>
    <property type="molecule type" value="Genomic_DNA"/>
</dbReference>
<dbReference type="SUPFAM" id="SSF48452">
    <property type="entry name" value="TPR-like"/>
    <property type="match status" value="2"/>
</dbReference>
<dbReference type="OrthoDB" id="4160981at2759"/>
<dbReference type="EMBL" id="CAJNOV010006177">
    <property type="protein sequence ID" value="CAF1238111.1"/>
    <property type="molecule type" value="Genomic_DNA"/>
</dbReference>
<evidence type="ECO:0000313" key="7">
    <source>
        <dbReference type="EMBL" id="CAF2144218.1"/>
    </source>
</evidence>
<evidence type="ECO:0000313" key="5">
    <source>
        <dbReference type="EMBL" id="CAF1238111.1"/>
    </source>
</evidence>
<dbReference type="Proteomes" id="UP000663834">
    <property type="component" value="Unassembled WGS sequence"/>
</dbReference>
<evidence type="ECO:0000313" key="8">
    <source>
        <dbReference type="EMBL" id="CAF2195961.1"/>
    </source>
</evidence>
<dbReference type="PROSITE" id="PS50005">
    <property type="entry name" value="TPR"/>
    <property type="match status" value="2"/>
</dbReference>
<evidence type="ECO:0000256" key="1">
    <source>
        <dbReference type="ARBA" id="ARBA00022737"/>
    </source>
</evidence>
<sequence>MLKTEEKQENDGIIRRNLMPIEMTRNEEDFLLIWLDATIDDSHKSLQIQQDLLELHPNAQFYTDLQLCVNLIKSIKNEHILLIVSESFAPYILKEAGSLQTITTAFIFSNNPTNQELVVNDYGIVTQVFNDQQVLLHAIRDTLRHVVKEPLAFSLCEPDGKSTRNLSKEAASFLWHKFLIIVLRQMPHDEQAKNDMLSKCLDYNRRNNTQLNNINRFQQTYHATDAIKWYTTETFLYGLVNKAFRTDDIELIYLFRFFIIDLCDQLEREHEAWRDAGEQTLYRGQNISNEEFKKLKNGVGKLIATNGFFSTSRSINVALAFAPRNIVSKTMTGVLFEIQADTSLKTIIMADIKSSSFPDEKEVLFSLGATFEIRNVEFDTIHNLWRIKLIATEQGDERLQQYIQLQEQEMKAHTPLIYFGALLWEELGQVDQALNYFKILLRTLPPDHPDISGVYCNIGSAYLKKKELSLALKHHEIAYQMRQNQHHPCHHRIASSLINIGMVYIEKCQYDLGLQYCSEALALYEKSFPHDYVCNATAMRCIGNVYMYKNDYDKALNHFKQSLSMCERLVPDQADPRKAICMGYIGEIYEKLGDLDQAMEYYRRKLMVEEKCLLSDCPELSENIEWIVRIYMKMGKVEFALKFCREKLKSQKETFGEIHALTIRTRLIIGKLHAESGSFTCALKTYRKALLFAKFLYPSNKKIIIECLAKISDVFFSCKDYDNSLTNRECQLELQRQIYSPEHPSIGICLISIGNILSNMGKHAEALDYFNNALKIFEPIYPSDNNDVRETRDRIRQEEWLLIHSQSDQ</sequence>
<organism evidence="6 11">
    <name type="scientific">Rotaria magnacalcarata</name>
    <dbReference type="NCBI Taxonomy" id="392030"/>
    <lineage>
        <taxon>Eukaryota</taxon>
        <taxon>Metazoa</taxon>
        <taxon>Spiralia</taxon>
        <taxon>Gnathifera</taxon>
        <taxon>Rotifera</taxon>
        <taxon>Eurotatoria</taxon>
        <taxon>Bdelloidea</taxon>
        <taxon>Philodinida</taxon>
        <taxon>Philodinidae</taxon>
        <taxon>Rotaria</taxon>
    </lineage>
</organism>
<dbReference type="PANTHER" id="PTHR45641:SF19">
    <property type="entry name" value="NEPHROCYSTIN-3"/>
    <property type="match status" value="1"/>
</dbReference>
<gene>
    <name evidence="5" type="ORF">CJN711_LOCUS13851</name>
    <name evidence="6" type="ORF">KQP761_LOCUS30034</name>
    <name evidence="7" type="ORF">MBJ925_LOCUS30023</name>
    <name evidence="9" type="ORF">SMN809_LOCUS16891</name>
    <name evidence="10" type="ORF">UXM345_LOCUS28476</name>
    <name evidence="8" type="ORF">XDN619_LOCUS32522</name>
</gene>
<dbReference type="InterPro" id="IPR011990">
    <property type="entry name" value="TPR-like_helical_dom_sf"/>
</dbReference>